<feature type="region of interest" description="Disordered" evidence="1">
    <location>
        <begin position="367"/>
        <end position="417"/>
    </location>
</feature>
<dbReference type="InterPro" id="IPR010730">
    <property type="entry name" value="HET"/>
</dbReference>
<feature type="region of interest" description="Disordered" evidence="1">
    <location>
        <begin position="455"/>
        <end position="482"/>
    </location>
</feature>
<feature type="domain" description="DUF8212" evidence="3">
    <location>
        <begin position="258"/>
        <end position="281"/>
    </location>
</feature>
<feature type="compositionally biased region" description="Polar residues" evidence="1">
    <location>
        <begin position="473"/>
        <end position="482"/>
    </location>
</feature>
<keyword evidence="5" id="KW-1185">Reference proteome</keyword>
<evidence type="ECO:0000259" key="2">
    <source>
        <dbReference type="Pfam" id="PF06985"/>
    </source>
</evidence>
<dbReference type="AlphaFoldDB" id="A0AAJ0MGV8"/>
<evidence type="ECO:0000259" key="3">
    <source>
        <dbReference type="Pfam" id="PF26640"/>
    </source>
</evidence>
<name>A0AAJ0MGV8_9PEZI</name>
<gene>
    <name evidence="4" type="ORF">B0T25DRAFT_541166</name>
</gene>
<protein>
    <submittedName>
        <fullName evidence="4">Heterokaryon incompatibility protein-domain-containing protein</fullName>
    </submittedName>
</protein>
<proteinExistence type="predicted"/>
<evidence type="ECO:0000313" key="5">
    <source>
        <dbReference type="Proteomes" id="UP001275084"/>
    </source>
</evidence>
<reference evidence="4" key="1">
    <citation type="journal article" date="2023" name="Mol. Phylogenet. Evol.">
        <title>Genome-scale phylogeny and comparative genomics of the fungal order Sordariales.</title>
        <authorList>
            <person name="Hensen N."/>
            <person name="Bonometti L."/>
            <person name="Westerberg I."/>
            <person name="Brannstrom I.O."/>
            <person name="Guillou S."/>
            <person name="Cros-Aarteil S."/>
            <person name="Calhoun S."/>
            <person name="Haridas S."/>
            <person name="Kuo A."/>
            <person name="Mondo S."/>
            <person name="Pangilinan J."/>
            <person name="Riley R."/>
            <person name="LaButti K."/>
            <person name="Andreopoulos B."/>
            <person name="Lipzen A."/>
            <person name="Chen C."/>
            <person name="Yan M."/>
            <person name="Daum C."/>
            <person name="Ng V."/>
            <person name="Clum A."/>
            <person name="Steindorff A."/>
            <person name="Ohm R.A."/>
            <person name="Martin F."/>
            <person name="Silar P."/>
            <person name="Natvig D.O."/>
            <person name="Lalanne C."/>
            <person name="Gautier V."/>
            <person name="Ament-Velasquez S.L."/>
            <person name="Kruys A."/>
            <person name="Hutchinson M.I."/>
            <person name="Powell A.J."/>
            <person name="Barry K."/>
            <person name="Miller A.N."/>
            <person name="Grigoriev I.V."/>
            <person name="Debuchy R."/>
            <person name="Gladieux P."/>
            <person name="Hiltunen Thoren M."/>
            <person name="Johannesson H."/>
        </authorList>
    </citation>
    <scope>NUCLEOTIDE SEQUENCE</scope>
    <source>
        <strain evidence="4">CBS 955.72</strain>
    </source>
</reference>
<dbReference type="PANTHER" id="PTHR10622">
    <property type="entry name" value="HET DOMAIN-CONTAINING PROTEIN"/>
    <property type="match status" value="1"/>
</dbReference>
<dbReference type="EMBL" id="JAUIQD010000003">
    <property type="protein sequence ID" value="KAK3358214.1"/>
    <property type="molecule type" value="Genomic_DNA"/>
</dbReference>
<dbReference type="Pfam" id="PF26640">
    <property type="entry name" value="DUF8212"/>
    <property type="match status" value="1"/>
</dbReference>
<organism evidence="4 5">
    <name type="scientific">Lasiosphaeria hispida</name>
    <dbReference type="NCBI Taxonomy" id="260671"/>
    <lineage>
        <taxon>Eukaryota</taxon>
        <taxon>Fungi</taxon>
        <taxon>Dikarya</taxon>
        <taxon>Ascomycota</taxon>
        <taxon>Pezizomycotina</taxon>
        <taxon>Sordariomycetes</taxon>
        <taxon>Sordariomycetidae</taxon>
        <taxon>Sordariales</taxon>
        <taxon>Lasiosphaeriaceae</taxon>
        <taxon>Lasiosphaeria</taxon>
    </lineage>
</organism>
<feature type="compositionally biased region" description="Basic and acidic residues" evidence="1">
    <location>
        <begin position="387"/>
        <end position="396"/>
    </location>
</feature>
<dbReference type="Proteomes" id="UP001275084">
    <property type="component" value="Unassembled WGS sequence"/>
</dbReference>
<evidence type="ECO:0000313" key="4">
    <source>
        <dbReference type="EMBL" id="KAK3358214.1"/>
    </source>
</evidence>
<dbReference type="InterPro" id="IPR058525">
    <property type="entry name" value="DUF8212"/>
</dbReference>
<reference evidence="4" key="2">
    <citation type="submission" date="2023-06" db="EMBL/GenBank/DDBJ databases">
        <authorList>
            <consortium name="Lawrence Berkeley National Laboratory"/>
            <person name="Haridas S."/>
            <person name="Hensen N."/>
            <person name="Bonometti L."/>
            <person name="Westerberg I."/>
            <person name="Brannstrom I.O."/>
            <person name="Guillou S."/>
            <person name="Cros-Aarteil S."/>
            <person name="Calhoun S."/>
            <person name="Kuo A."/>
            <person name="Mondo S."/>
            <person name="Pangilinan J."/>
            <person name="Riley R."/>
            <person name="Labutti K."/>
            <person name="Andreopoulos B."/>
            <person name="Lipzen A."/>
            <person name="Chen C."/>
            <person name="Yanf M."/>
            <person name="Daum C."/>
            <person name="Ng V."/>
            <person name="Clum A."/>
            <person name="Steindorff A."/>
            <person name="Ohm R."/>
            <person name="Martin F."/>
            <person name="Silar P."/>
            <person name="Natvig D."/>
            <person name="Lalanne C."/>
            <person name="Gautier V."/>
            <person name="Ament-Velasquez S.L."/>
            <person name="Kruys A."/>
            <person name="Hutchinson M.I."/>
            <person name="Powell A.J."/>
            <person name="Barry K."/>
            <person name="Miller A.N."/>
            <person name="Grigoriev I.V."/>
            <person name="Debuchy R."/>
            <person name="Gladieux P."/>
            <person name="Thoren M.H."/>
            <person name="Johannesson H."/>
        </authorList>
    </citation>
    <scope>NUCLEOTIDE SEQUENCE</scope>
    <source>
        <strain evidence="4">CBS 955.72</strain>
    </source>
</reference>
<feature type="domain" description="Heterokaryon incompatibility" evidence="2">
    <location>
        <begin position="59"/>
        <end position="148"/>
    </location>
</feature>
<comment type="caution">
    <text evidence="4">The sequence shown here is derived from an EMBL/GenBank/DDBJ whole genome shotgun (WGS) entry which is preliminary data.</text>
</comment>
<dbReference type="Pfam" id="PF06985">
    <property type="entry name" value="HET"/>
    <property type="match status" value="1"/>
</dbReference>
<evidence type="ECO:0000256" key="1">
    <source>
        <dbReference type="SAM" id="MobiDB-lite"/>
    </source>
</evidence>
<dbReference type="PANTHER" id="PTHR10622:SF10">
    <property type="entry name" value="HET DOMAIN-CONTAINING PROTEIN"/>
    <property type="match status" value="1"/>
</dbReference>
<accession>A0AAJ0MGV8</accession>
<sequence length="761" mass="84233">MFDSRCVHRVSSRHLIRRSCTCDPTIRASADSITMRLLNTRTLEFEEFFGEAGNGIPRYAILSHTWGLEEVSYKDHAKGEGSSKQGWGKVRNCSQLANSEGFDYLWIDACCIDKSSSAELSEAINSMFQWYRGAAVCYAHLSDVPSSEDPALEGSSFFRSRWFTRGWTLQELLAPKELVFVGADWKEIGTKRSLRVAVSRITGIAVQTLDKQSWPEYSTAQKMSWAAGRQTTRLEDEAYCLMGLFNISMPMLYGEGRRAFSRLQQEILRQSDDQSLFAWSYPKTQHAYTCTSGLLAPTPEHFRHASNIHLLPYGTGEEYETAFELVHQLVRMKLRSADRVEGLRLRAVETEPAVSIVVEARQAGFATEARGQHAPATVPTMSSPPRQEQDEPRVVVDGEEPGNLGGAAGSDPEQQQRPAIPTITIEVEDSEPAPEREPLGAPVVFLDSRIERISQRADFEGPSRAGEQGGGDRSSSPSLQLESTPGTASWHWFIYEPVIVVPLRCKLGSRRLGILFSRSAIGGEGGVLSRLHYPSLVAIGDLGDLQLSPIAKYVRIAPPTQEGRSQWRPWEAKPWPEIRITPTLSKGYSLHSTAGPNWELDKEQGVLTPKNQYHSQHGATVTELAPLALFHSLDALSSKAAPSFFLSLPACEPQYLICEVGIFQGSHAATSSLDFRFYSCDLASVRHAKIPLSPEQSVTVRYREGAGVSYIILAVEASTENIGFPVLASCRETRTPWLTQRLFPILRSMRGAAVAGAPRLT</sequence>